<dbReference type="PANTHER" id="PTHR30154:SF34">
    <property type="entry name" value="TRANSCRIPTIONAL REGULATOR AZLB"/>
    <property type="match status" value="1"/>
</dbReference>
<proteinExistence type="predicted"/>
<dbReference type="InterPro" id="IPR036390">
    <property type="entry name" value="WH_DNA-bd_sf"/>
</dbReference>
<organism evidence="5 6">
    <name type="scientific">Marinobacterium zhoushanense</name>
    <dbReference type="NCBI Taxonomy" id="1679163"/>
    <lineage>
        <taxon>Bacteria</taxon>
        <taxon>Pseudomonadati</taxon>
        <taxon>Pseudomonadota</taxon>
        <taxon>Gammaproteobacteria</taxon>
        <taxon>Oceanospirillales</taxon>
        <taxon>Oceanospirillaceae</taxon>
        <taxon>Marinobacterium</taxon>
    </lineage>
</organism>
<dbReference type="InterPro" id="IPR011991">
    <property type="entry name" value="ArsR-like_HTH"/>
</dbReference>
<comment type="caution">
    <text evidence="5">The sequence shown here is derived from an EMBL/GenBank/DDBJ whole genome shotgun (WGS) entry which is preliminary data.</text>
</comment>
<dbReference type="Pfam" id="PF01037">
    <property type="entry name" value="AsnC_trans_reg"/>
    <property type="match status" value="1"/>
</dbReference>
<accession>A0ABQ1KY73</accession>
<dbReference type="RefSeq" id="WP_188751593.1">
    <property type="nucleotide sequence ID" value="NZ_BMIJ01000009.1"/>
</dbReference>
<evidence type="ECO:0000313" key="6">
    <source>
        <dbReference type="Proteomes" id="UP000629025"/>
    </source>
</evidence>
<dbReference type="SMART" id="SM00344">
    <property type="entry name" value="HTH_ASNC"/>
    <property type="match status" value="1"/>
</dbReference>
<dbReference type="InterPro" id="IPR019888">
    <property type="entry name" value="Tscrpt_reg_AsnC-like"/>
</dbReference>
<dbReference type="Proteomes" id="UP000629025">
    <property type="component" value="Unassembled WGS sequence"/>
</dbReference>
<evidence type="ECO:0000256" key="3">
    <source>
        <dbReference type="ARBA" id="ARBA00023163"/>
    </source>
</evidence>
<keyword evidence="2" id="KW-0238">DNA-binding</keyword>
<dbReference type="CDD" id="cd00090">
    <property type="entry name" value="HTH_ARSR"/>
    <property type="match status" value="1"/>
</dbReference>
<dbReference type="PROSITE" id="PS00519">
    <property type="entry name" value="HTH_ASNC_1"/>
    <property type="match status" value="1"/>
</dbReference>
<evidence type="ECO:0000313" key="5">
    <source>
        <dbReference type="EMBL" id="GGC09255.1"/>
    </source>
</evidence>
<keyword evidence="6" id="KW-1185">Reference proteome</keyword>
<dbReference type="InterPro" id="IPR019887">
    <property type="entry name" value="Tscrpt_reg_AsnC/Lrp_C"/>
</dbReference>
<evidence type="ECO:0000256" key="2">
    <source>
        <dbReference type="ARBA" id="ARBA00023125"/>
    </source>
</evidence>
<keyword evidence="3" id="KW-0804">Transcription</keyword>
<gene>
    <name evidence="5" type="ORF">GCM10011352_39540</name>
</gene>
<dbReference type="PROSITE" id="PS50956">
    <property type="entry name" value="HTH_ASNC_2"/>
    <property type="match status" value="1"/>
</dbReference>
<dbReference type="EMBL" id="BMIJ01000009">
    <property type="protein sequence ID" value="GGC09255.1"/>
    <property type="molecule type" value="Genomic_DNA"/>
</dbReference>
<evidence type="ECO:0000259" key="4">
    <source>
        <dbReference type="PROSITE" id="PS50956"/>
    </source>
</evidence>
<dbReference type="Gene3D" id="1.10.10.10">
    <property type="entry name" value="Winged helix-like DNA-binding domain superfamily/Winged helix DNA-binding domain"/>
    <property type="match status" value="1"/>
</dbReference>
<dbReference type="PRINTS" id="PR00033">
    <property type="entry name" value="HTHASNC"/>
</dbReference>
<name>A0ABQ1KY73_9GAMM</name>
<dbReference type="InterPro" id="IPR011008">
    <property type="entry name" value="Dimeric_a/b-barrel"/>
</dbReference>
<dbReference type="SUPFAM" id="SSF46785">
    <property type="entry name" value="Winged helix' DNA-binding domain"/>
    <property type="match status" value="1"/>
</dbReference>
<reference evidence="6" key="1">
    <citation type="journal article" date="2019" name="Int. J. Syst. Evol. Microbiol.">
        <title>The Global Catalogue of Microorganisms (GCM) 10K type strain sequencing project: providing services to taxonomists for standard genome sequencing and annotation.</title>
        <authorList>
            <consortium name="The Broad Institute Genomics Platform"/>
            <consortium name="The Broad Institute Genome Sequencing Center for Infectious Disease"/>
            <person name="Wu L."/>
            <person name="Ma J."/>
        </authorList>
    </citation>
    <scope>NUCLEOTIDE SEQUENCE [LARGE SCALE GENOMIC DNA]</scope>
    <source>
        <strain evidence="6">CGMCC 1.15341</strain>
    </source>
</reference>
<dbReference type="SUPFAM" id="SSF54909">
    <property type="entry name" value="Dimeric alpha+beta barrel"/>
    <property type="match status" value="1"/>
</dbReference>
<evidence type="ECO:0000256" key="1">
    <source>
        <dbReference type="ARBA" id="ARBA00023015"/>
    </source>
</evidence>
<keyword evidence="1" id="KW-0805">Transcription regulation</keyword>
<dbReference type="InterPro" id="IPR000485">
    <property type="entry name" value="AsnC-type_HTH_dom"/>
</dbReference>
<dbReference type="InterPro" id="IPR019885">
    <property type="entry name" value="Tscrpt_reg_HTH_AsnC-type_CS"/>
</dbReference>
<dbReference type="Gene3D" id="3.30.70.920">
    <property type="match status" value="1"/>
</dbReference>
<dbReference type="PANTHER" id="PTHR30154">
    <property type="entry name" value="LEUCINE-RESPONSIVE REGULATORY PROTEIN"/>
    <property type="match status" value="1"/>
</dbReference>
<protein>
    <submittedName>
        <fullName evidence="5">AsnC family transcriptional regulator</fullName>
    </submittedName>
</protein>
<dbReference type="Pfam" id="PF13412">
    <property type="entry name" value="HTH_24"/>
    <property type="match status" value="1"/>
</dbReference>
<dbReference type="InterPro" id="IPR036388">
    <property type="entry name" value="WH-like_DNA-bd_sf"/>
</dbReference>
<sequence length="162" mass="18772">MRVKLDDRDIQMLSILQREGRITKTELARRVNLSPTPCWERLQHLEKLGVIEGYGARVDWSMISHRTIVFMQAELASHQALDFSRFEREMQARPEVLECWALGGGIDYLLKVVAPSIDDYQRFVDRLLNADIGLKRYYTYIVTKRVKESAAIPYSLLAELKG</sequence>
<feature type="domain" description="HTH asnC-type" evidence="4">
    <location>
        <begin position="5"/>
        <end position="66"/>
    </location>
</feature>